<evidence type="ECO:0000313" key="1">
    <source>
        <dbReference type="EMBL" id="KAJ3485027.1"/>
    </source>
</evidence>
<dbReference type="EMBL" id="JANAKD010000984">
    <property type="protein sequence ID" value="KAJ3485027.1"/>
    <property type="molecule type" value="Genomic_DNA"/>
</dbReference>
<proteinExistence type="predicted"/>
<organism evidence="1 2">
    <name type="scientific">Lecanicillium saksenae</name>
    <dbReference type="NCBI Taxonomy" id="468837"/>
    <lineage>
        <taxon>Eukaryota</taxon>
        <taxon>Fungi</taxon>
        <taxon>Dikarya</taxon>
        <taxon>Ascomycota</taxon>
        <taxon>Pezizomycotina</taxon>
        <taxon>Sordariomycetes</taxon>
        <taxon>Hypocreomycetidae</taxon>
        <taxon>Hypocreales</taxon>
        <taxon>Cordycipitaceae</taxon>
        <taxon>Lecanicillium</taxon>
    </lineage>
</organism>
<dbReference type="Proteomes" id="UP001148737">
    <property type="component" value="Unassembled WGS sequence"/>
</dbReference>
<reference evidence="1" key="1">
    <citation type="submission" date="2022-07" db="EMBL/GenBank/DDBJ databases">
        <title>Genome Sequence of Lecanicillium saksenae.</title>
        <authorList>
            <person name="Buettner E."/>
        </authorList>
    </citation>
    <scope>NUCLEOTIDE SEQUENCE</scope>
    <source>
        <strain evidence="1">VT-O1</strain>
    </source>
</reference>
<evidence type="ECO:0000313" key="2">
    <source>
        <dbReference type="Proteomes" id="UP001148737"/>
    </source>
</evidence>
<sequence length="291" mass="31813">MDTPRIYAMDLSRRVLLAVEACVVVLAMLHSGHATVTAGRLQSLQCAVDGCEQQGDTMSLISSGLALAILSLVVFLARLALLQLPRFPRSIGLLYDMLMATLWILGLAHLVLARETARNLSNGSVVDTDGVVVTCWRLRGVAMASAAVVFYSGRLLLELFYLVTTPSYQPIPDEWEEKQAQEAYSPVLAFFPEFFDVSERRTGQLEQVQPEPQLQEPEVAQPQSPMMIGKKSTEVGYLYLGEGRGTCGACISAKRLNWKVAAPGLDNVWEVPASDIFLALCALAVHEPAVF</sequence>
<accession>A0ACC1QNB4</accession>
<name>A0ACC1QNB4_9HYPO</name>
<keyword evidence="2" id="KW-1185">Reference proteome</keyword>
<comment type="caution">
    <text evidence="1">The sequence shown here is derived from an EMBL/GenBank/DDBJ whole genome shotgun (WGS) entry which is preliminary data.</text>
</comment>
<protein>
    <submittedName>
        <fullName evidence="1">Uncharacterized protein</fullName>
    </submittedName>
</protein>
<gene>
    <name evidence="1" type="ORF">NLG97_g6905</name>
</gene>